<reference evidence="12" key="1">
    <citation type="submission" date="2019-09" db="EMBL/GenBank/DDBJ databases">
        <title>Draft genome information of white flower Hibiscus syriacus.</title>
        <authorList>
            <person name="Kim Y.-M."/>
        </authorList>
    </citation>
    <scope>NUCLEOTIDE SEQUENCE [LARGE SCALE GENOMIC DNA]</scope>
    <source>
        <strain evidence="12">YM2019G1</strain>
    </source>
</reference>
<dbReference type="PANTHER" id="PTHR31744:SF216">
    <property type="entry name" value="NAC TRANSCRIPTION FACTOR"/>
    <property type="match status" value="1"/>
</dbReference>
<accession>A0A6A2Z1K3</accession>
<organism evidence="12 13">
    <name type="scientific">Hibiscus syriacus</name>
    <name type="common">Rose of Sharon</name>
    <dbReference type="NCBI Taxonomy" id="106335"/>
    <lineage>
        <taxon>Eukaryota</taxon>
        <taxon>Viridiplantae</taxon>
        <taxon>Streptophyta</taxon>
        <taxon>Embryophyta</taxon>
        <taxon>Tracheophyta</taxon>
        <taxon>Spermatophyta</taxon>
        <taxon>Magnoliopsida</taxon>
        <taxon>eudicotyledons</taxon>
        <taxon>Gunneridae</taxon>
        <taxon>Pentapetalae</taxon>
        <taxon>rosids</taxon>
        <taxon>malvids</taxon>
        <taxon>Malvales</taxon>
        <taxon>Malvaceae</taxon>
        <taxon>Malvoideae</taxon>
        <taxon>Hibiscus</taxon>
    </lineage>
</organism>
<dbReference type="Gene3D" id="2.170.150.80">
    <property type="entry name" value="NAC domain"/>
    <property type="match status" value="1"/>
</dbReference>
<dbReference type="GO" id="GO:0006355">
    <property type="term" value="P:regulation of DNA-templated transcription"/>
    <property type="evidence" value="ECO:0007669"/>
    <property type="project" value="InterPro"/>
</dbReference>
<keyword evidence="13" id="KW-1185">Reference proteome</keyword>
<dbReference type="PROSITE" id="PS51005">
    <property type="entry name" value="NAC"/>
    <property type="match status" value="1"/>
</dbReference>
<evidence type="ECO:0000256" key="3">
    <source>
        <dbReference type="ARBA" id="ARBA00022692"/>
    </source>
</evidence>
<evidence type="ECO:0000256" key="7">
    <source>
        <dbReference type="ARBA" id="ARBA00023136"/>
    </source>
</evidence>
<name>A0A6A2Z1K3_HIBSY</name>
<protein>
    <recommendedName>
        <fullName evidence="11">NAC domain-containing protein</fullName>
    </recommendedName>
</protein>
<keyword evidence="3" id="KW-0812">Transmembrane</keyword>
<evidence type="ECO:0000313" key="13">
    <source>
        <dbReference type="Proteomes" id="UP000436088"/>
    </source>
</evidence>
<feature type="domain" description="NAC" evidence="11">
    <location>
        <begin position="3"/>
        <end position="156"/>
    </location>
</feature>
<sequence>MSIVKGFRFHPTDEELIEFLQIKTSDPDYDVQVIDEVPDICQWEPRQLAEISKLQAGDRLWYFIYSPRYKYRNSKRINRTTRHGYWKPTGNAREVIDPKTGELIGTKKTLVYYEGQCNDGNKIKTCWVTHEYELKADPNSIDTDHKTFKLCKLKRRIDVSSTDAGQSGQHNEGYGVPDRSGSVDICAGERSNQHNMVAEDAVSHLLSSLINPIVEDMIPKETLHLKEMLKECNGPEDNNGFQKMYDTFEKELSNSALTDGDDETITMERSASKPFEVPSSFGMPLADDNLTPIDFPYDDGISFDELLKQPEATNGSNWKKDQYITNIEDEFLNPFFVENEDFSWLCLDVMEPSDSIERPRKIPRLLHDSHVETADAQVGGNITYRQ</sequence>
<comment type="caution">
    <text evidence="12">The sequence shown here is derived from an EMBL/GenBank/DDBJ whole genome shotgun (WGS) entry which is preliminary data.</text>
</comment>
<dbReference type="GO" id="GO:0016020">
    <property type="term" value="C:membrane"/>
    <property type="evidence" value="ECO:0007669"/>
    <property type="project" value="UniProtKB-SubCell"/>
</dbReference>
<dbReference type="Pfam" id="PF02365">
    <property type="entry name" value="NAM"/>
    <property type="match status" value="1"/>
</dbReference>
<evidence type="ECO:0000256" key="1">
    <source>
        <dbReference type="ARBA" id="ARBA00004123"/>
    </source>
</evidence>
<dbReference type="SUPFAM" id="SSF101941">
    <property type="entry name" value="NAC domain"/>
    <property type="match status" value="1"/>
</dbReference>
<evidence type="ECO:0000256" key="6">
    <source>
        <dbReference type="ARBA" id="ARBA00023125"/>
    </source>
</evidence>
<evidence type="ECO:0000313" key="12">
    <source>
        <dbReference type="EMBL" id="KAE8685310.1"/>
    </source>
</evidence>
<dbReference type="EMBL" id="VEPZ02001233">
    <property type="protein sequence ID" value="KAE8685310.1"/>
    <property type="molecule type" value="Genomic_DNA"/>
</dbReference>
<keyword evidence="9" id="KW-0804">Transcription</keyword>
<dbReference type="AlphaFoldDB" id="A0A6A2Z1K3"/>
<gene>
    <name evidence="12" type="ORF">F3Y22_tig00111099pilonHSYRG00176</name>
</gene>
<dbReference type="InterPro" id="IPR003441">
    <property type="entry name" value="NAC-dom"/>
</dbReference>
<keyword evidence="4" id="KW-1133">Transmembrane helix</keyword>
<keyword evidence="6" id="KW-0238">DNA-binding</keyword>
<keyword evidence="7" id="KW-0472">Membrane</keyword>
<keyword evidence="5" id="KW-0805">Transcription regulation</keyword>
<dbReference type="InterPro" id="IPR036093">
    <property type="entry name" value="NAC_dom_sf"/>
</dbReference>
<evidence type="ECO:0000256" key="2">
    <source>
        <dbReference type="ARBA" id="ARBA00004167"/>
    </source>
</evidence>
<evidence type="ECO:0000259" key="11">
    <source>
        <dbReference type="PROSITE" id="PS51005"/>
    </source>
</evidence>
<dbReference type="OrthoDB" id="992614at2759"/>
<evidence type="ECO:0000256" key="9">
    <source>
        <dbReference type="ARBA" id="ARBA00023163"/>
    </source>
</evidence>
<evidence type="ECO:0000256" key="4">
    <source>
        <dbReference type="ARBA" id="ARBA00022989"/>
    </source>
</evidence>
<comment type="subcellular location">
    <subcellularLocation>
        <location evidence="2">Membrane</location>
        <topology evidence="2">Single-pass membrane protein</topology>
    </subcellularLocation>
    <subcellularLocation>
        <location evidence="1">Nucleus</location>
    </subcellularLocation>
</comment>
<dbReference type="Proteomes" id="UP000436088">
    <property type="component" value="Unassembled WGS sequence"/>
</dbReference>
<keyword evidence="10" id="KW-0539">Nucleus</keyword>
<proteinExistence type="predicted"/>
<evidence type="ECO:0000256" key="5">
    <source>
        <dbReference type="ARBA" id="ARBA00023015"/>
    </source>
</evidence>
<dbReference type="PANTHER" id="PTHR31744">
    <property type="entry name" value="PROTEIN CUP-SHAPED COTYLEDON 2-RELATED"/>
    <property type="match status" value="1"/>
</dbReference>
<keyword evidence="8" id="KW-0010">Activator</keyword>
<dbReference type="GO" id="GO:0000976">
    <property type="term" value="F:transcription cis-regulatory region binding"/>
    <property type="evidence" value="ECO:0007669"/>
    <property type="project" value="UniProtKB-ARBA"/>
</dbReference>
<dbReference type="GO" id="GO:0005634">
    <property type="term" value="C:nucleus"/>
    <property type="evidence" value="ECO:0007669"/>
    <property type="project" value="UniProtKB-SubCell"/>
</dbReference>
<evidence type="ECO:0000256" key="8">
    <source>
        <dbReference type="ARBA" id="ARBA00023159"/>
    </source>
</evidence>
<evidence type="ECO:0000256" key="10">
    <source>
        <dbReference type="ARBA" id="ARBA00023242"/>
    </source>
</evidence>